<keyword evidence="3" id="KW-1185">Reference proteome</keyword>
<evidence type="ECO:0000313" key="3">
    <source>
        <dbReference type="Proteomes" id="UP001596143"/>
    </source>
</evidence>
<protein>
    <submittedName>
        <fullName evidence="2">Polysaccharide deacetylase family protein</fullName>
    </submittedName>
</protein>
<comment type="caution">
    <text evidence="2">The sequence shown here is derived from an EMBL/GenBank/DDBJ whole genome shotgun (WGS) entry which is preliminary data.</text>
</comment>
<dbReference type="EMBL" id="JBHSPF010000018">
    <property type="protein sequence ID" value="MFC5628131.1"/>
    <property type="molecule type" value="Genomic_DNA"/>
</dbReference>
<reference evidence="3" key="1">
    <citation type="journal article" date="2019" name="Int. J. Syst. Evol. Microbiol.">
        <title>The Global Catalogue of Microorganisms (GCM) 10K type strain sequencing project: providing services to taxonomists for standard genome sequencing and annotation.</title>
        <authorList>
            <consortium name="The Broad Institute Genomics Platform"/>
            <consortium name="The Broad Institute Genome Sequencing Center for Infectious Disease"/>
            <person name="Wu L."/>
            <person name="Ma J."/>
        </authorList>
    </citation>
    <scope>NUCLEOTIDE SEQUENCE [LARGE SCALE GENOMIC DNA]</scope>
    <source>
        <strain evidence="3">CGMCC 1.15790</strain>
    </source>
</reference>
<sequence length="321" mass="36279">MKKQFVTTILFLVVSVILFMHEESFSSYQEIGLEKETAVVTQNITSLYTELEEAAKTYNEAPMNAVVDKVWKAIPGYSGRVVDMKASYEKMAEKGVFDEKKIVFKNIQPEVQLKDLPPAPIYRGNPNKPMASFAVNVSWGEEHLPAILQTLRKENVRATFFLEGRWVQKHPKLAKMIMEEGHEVGSHAYSHPDLNQSSREKIKEELSKTNEVLEAVLSVQPTLFAPPSGSYNNDVVKIARQMDMYTILWTVDTIDWKNPEPHHMAARVAAEVENGSIILMHPTAATKIGLTDMIHQIKEKGIHINTVGHLLDETRIPEVDS</sequence>
<dbReference type="InterPro" id="IPR014228">
    <property type="entry name" value="Spore_polysacc_deacetyl_YlxY"/>
</dbReference>
<organism evidence="2 3">
    <name type="scientific">Aliibacillus thermotolerans</name>
    <dbReference type="NCBI Taxonomy" id="1834418"/>
    <lineage>
        <taxon>Bacteria</taxon>
        <taxon>Bacillati</taxon>
        <taxon>Bacillota</taxon>
        <taxon>Bacilli</taxon>
        <taxon>Bacillales</taxon>
        <taxon>Bacillaceae</taxon>
        <taxon>Aliibacillus</taxon>
    </lineage>
</organism>
<dbReference type="Proteomes" id="UP001596143">
    <property type="component" value="Unassembled WGS sequence"/>
</dbReference>
<dbReference type="InterPro" id="IPR002509">
    <property type="entry name" value="NODB_dom"/>
</dbReference>
<dbReference type="Pfam" id="PF01522">
    <property type="entry name" value="Polysacc_deac_1"/>
    <property type="match status" value="1"/>
</dbReference>
<dbReference type="Gene3D" id="3.20.20.370">
    <property type="entry name" value="Glycoside hydrolase/deacetylase"/>
    <property type="match status" value="1"/>
</dbReference>
<dbReference type="NCBIfam" id="TIGR02873">
    <property type="entry name" value="spore_ylxY"/>
    <property type="match status" value="1"/>
</dbReference>
<accession>A0ABW0U405</accession>
<evidence type="ECO:0000259" key="1">
    <source>
        <dbReference type="PROSITE" id="PS51677"/>
    </source>
</evidence>
<dbReference type="CDD" id="cd10950">
    <property type="entry name" value="CE4_BsYlxY_like"/>
    <property type="match status" value="1"/>
</dbReference>
<dbReference type="PROSITE" id="PS51677">
    <property type="entry name" value="NODB"/>
    <property type="match status" value="1"/>
</dbReference>
<dbReference type="PANTHER" id="PTHR10587:SF80">
    <property type="entry name" value="CHITOOLIGOSACCHARIDE DEACETYLASE"/>
    <property type="match status" value="1"/>
</dbReference>
<name>A0ABW0U405_9BACI</name>
<dbReference type="RefSeq" id="WP_270897957.1">
    <property type="nucleotide sequence ID" value="NZ_JBHSPF010000018.1"/>
</dbReference>
<gene>
    <name evidence="2" type="ORF">ACFPTR_04380</name>
</gene>
<dbReference type="SUPFAM" id="SSF88713">
    <property type="entry name" value="Glycoside hydrolase/deacetylase"/>
    <property type="match status" value="1"/>
</dbReference>
<dbReference type="InterPro" id="IPR011330">
    <property type="entry name" value="Glyco_hydro/deAcase_b/a-brl"/>
</dbReference>
<evidence type="ECO:0000313" key="2">
    <source>
        <dbReference type="EMBL" id="MFC5628131.1"/>
    </source>
</evidence>
<feature type="domain" description="NodB homology" evidence="1">
    <location>
        <begin position="129"/>
        <end position="305"/>
    </location>
</feature>
<dbReference type="InterPro" id="IPR050248">
    <property type="entry name" value="Polysacc_deacetylase_ArnD"/>
</dbReference>
<proteinExistence type="predicted"/>
<dbReference type="PANTHER" id="PTHR10587">
    <property type="entry name" value="GLYCOSYL TRANSFERASE-RELATED"/>
    <property type="match status" value="1"/>
</dbReference>